<keyword evidence="4 6" id="KW-1133">Transmembrane helix</keyword>
<evidence type="ECO:0000313" key="7">
    <source>
        <dbReference type="EMBL" id="EYD73510.1"/>
    </source>
</evidence>
<dbReference type="PATRIC" id="fig|442562.3.peg.4560"/>
<dbReference type="Pfam" id="PF02600">
    <property type="entry name" value="DsbB"/>
    <property type="match status" value="1"/>
</dbReference>
<dbReference type="SUPFAM" id="SSF158442">
    <property type="entry name" value="DsbB-like"/>
    <property type="match status" value="1"/>
</dbReference>
<dbReference type="Proteomes" id="UP000019666">
    <property type="component" value="Unassembled WGS sequence"/>
</dbReference>
<keyword evidence="2" id="KW-1003">Cell membrane</keyword>
<evidence type="ECO:0000256" key="5">
    <source>
        <dbReference type="ARBA" id="ARBA00023136"/>
    </source>
</evidence>
<dbReference type="PIRSF" id="PIRSF033913">
    <property type="entry name" value="S-S_format_DsbB"/>
    <property type="match status" value="1"/>
</dbReference>
<dbReference type="EMBL" id="AOSK01000130">
    <property type="protein sequence ID" value="EYD73510.1"/>
    <property type="molecule type" value="Genomic_DNA"/>
</dbReference>
<feature type="transmembrane region" description="Helical" evidence="6">
    <location>
        <begin position="36"/>
        <end position="55"/>
    </location>
</feature>
<keyword evidence="5 6" id="KW-0472">Membrane</keyword>
<evidence type="ECO:0000256" key="2">
    <source>
        <dbReference type="ARBA" id="ARBA00022475"/>
    </source>
</evidence>
<evidence type="ECO:0000313" key="8">
    <source>
        <dbReference type="Proteomes" id="UP000019666"/>
    </source>
</evidence>
<accession>A0A017HGT3</accession>
<dbReference type="HOGENOM" id="CLU_098660_0_2_5"/>
<dbReference type="InterPro" id="IPR050183">
    <property type="entry name" value="DsbB"/>
</dbReference>
<protein>
    <submittedName>
        <fullName evidence="7">Periplasmic thiol:disulfide oxidoreductase DsbB, required for DsbA reoxidation</fullName>
    </submittedName>
</protein>
<dbReference type="InterPro" id="IPR023380">
    <property type="entry name" value="DsbB-like_sf"/>
</dbReference>
<sequence>MTRTNYVLAAAGGSLALLAGAYVFQALGYSPCELCWWQRYPHFAAVAIGVLALLVRGPVFPTLGAIAAATTAGIGIYHSGVERHWWPGPSACTGSGLGGMSGADLLSVDGPQIVMCDQVSWQFLGLSMATWNAIFSLILVILWVRAVRASSGRQSVTRAA</sequence>
<comment type="caution">
    <text evidence="7">The sequence shown here is derived from an EMBL/GenBank/DDBJ whole genome shotgun (WGS) entry which is preliminary data.</text>
</comment>
<dbReference type="PANTHER" id="PTHR36570:SF3">
    <property type="entry name" value="DISULFIDE BOND FORMATION PROTEIN B"/>
    <property type="match status" value="1"/>
</dbReference>
<feature type="transmembrane region" description="Helical" evidence="6">
    <location>
        <begin position="121"/>
        <end position="144"/>
    </location>
</feature>
<dbReference type="PANTHER" id="PTHR36570">
    <property type="entry name" value="DISULFIDE BOND FORMATION PROTEIN B"/>
    <property type="match status" value="1"/>
</dbReference>
<gene>
    <name evidence="7" type="ORF">Rumeso_04631</name>
</gene>
<dbReference type="GO" id="GO:0005886">
    <property type="term" value="C:plasma membrane"/>
    <property type="evidence" value="ECO:0007669"/>
    <property type="project" value="UniProtKB-SubCell"/>
</dbReference>
<dbReference type="GO" id="GO:0006457">
    <property type="term" value="P:protein folding"/>
    <property type="evidence" value="ECO:0007669"/>
    <property type="project" value="InterPro"/>
</dbReference>
<keyword evidence="3 6" id="KW-0812">Transmembrane</keyword>
<dbReference type="STRING" id="442562.Rumeso_04631"/>
<evidence type="ECO:0000256" key="4">
    <source>
        <dbReference type="ARBA" id="ARBA00022989"/>
    </source>
</evidence>
<reference evidence="7 8" key="1">
    <citation type="submission" date="2013-02" db="EMBL/GenBank/DDBJ databases">
        <authorList>
            <person name="Fiebig A."/>
            <person name="Goeker M."/>
            <person name="Klenk H.-P.P."/>
        </authorList>
    </citation>
    <scope>NUCLEOTIDE SEQUENCE [LARGE SCALE GENOMIC DNA]</scope>
    <source>
        <strain evidence="7 8">DSM 19309</strain>
    </source>
</reference>
<dbReference type="Gene3D" id="1.20.1550.10">
    <property type="entry name" value="DsbB-like"/>
    <property type="match status" value="1"/>
</dbReference>
<comment type="subcellular location">
    <subcellularLocation>
        <location evidence="1">Cell membrane</location>
        <topology evidence="1">Multi-pass membrane protein</topology>
    </subcellularLocation>
</comment>
<name>A0A017HGT3_9RHOB</name>
<dbReference type="RefSeq" id="WP_037279084.1">
    <property type="nucleotide sequence ID" value="NZ_KK088560.1"/>
</dbReference>
<dbReference type="GO" id="GO:0015035">
    <property type="term" value="F:protein-disulfide reductase activity"/>
    <property type="evidence" value="ECO:0007669"/>
    <property type="project" value="InterPro"/>
</dbReference>
<evidence type="ECO:0000256" key="6">
    <source>
        <dbReference type="SAM" id="Phobius"/>
    </source>
</evidence>
<dbReference type="InterPro" id="IPR024199">
    <property type="entry name" value="Uncharacterised_DsbB"/>
</dbReference>
<proteinExistence type="predicted"/>
<evidence type="ECO:0000256" key="3">
    <source>
        <dbReference type="ARBA" id="ARBA00022692"/>
    </source>
</evidence>
<dbReference type="OrthoDB" id="9808637at2"/>
<organism evidence="7 8">
    <name type="scientific">Rubellimicrobium mesophilum DSM 19309</name>
    <dbReference type="NCBI Taxonomy" id="442562"/>
    <lineage>
        <taxon>Bacteria</taxon>
        <taxon>Pseudomonadati</taxon>
        <taxon>Pseudomonadota</taxon>
        <taxon>Alphaproteobacteria</taxon>
        <taxon>Rhodobacterales</taxon>
        <taxon>Roseobacteraceae</taxon>
        <taxon>Rubellimicrobium</taxon>
    </lineage>
</organism>
<dbReference type="InterPro" id="IPR003752">
    <property type="entry name" value="DiS_bond_form_DsbB/BdbC"/>
</dbReference>
<keyword evidence="8" id="KW-1185">Reference proteome</keyword>
<evidence type="ECO:0000256" key="1">
    <source>
        <dbReference type="ARBA" id="ARBA00004651"/>
    </source>
</evidence>
<dbReference type="AlphaFoldDB" id="A0A017HGT3"/>